<dbReference type="GO" id="GO:0046872">
    <property type="term" value="F:metal ion binding"/>
    <property type="evidence" value="ECO:0007669"/>
    <property type="project" value="UniProtKB-KW"/>
</dbReference>
<gene>
    <name evidence="6" type="ORF">BSQ50_10610</name>
</gene>
<protein>
    <recommendedName>
        <fullName evidence="5">5-formyltetrahydrofolate cyclo-ligase</fullName>
        <ecNumber evidence="5">6.3.3.2</ecNumber>
    </recommendedName>
</protein>
<dbReference type="Proteomes" id="UP000324497">
    <property type="component" value="Chromosome"/>
</dbReference>
<sequence>MPTKKELRQHILQLLKKKDPQEKLVEEQQLYQQLFDLATWQQTNSIGITMSMPQEINTLPIIQTALSQNKQVYIPKTVHRELNWLPYNPQQLEKTRFGILEPTGSPDQAVQLNNIQLVLVPGVAFTTTGYRVGYGAGFYDRALTNYPGKTISLVLPEQQVTGLTPDPWDIAVEQLLMLN</sequence>
<keyword evidence="3 4" id="KW-0067">ATP-binding</keyword>
<feature type="binding site" evidence="4">
    <location>
        <begin position="131"/>
        <end position="139"/>
    </location>
    <ligand>
        <name>ATP</name>
        <dbReference type="ChEBI" id="CHEBI:30616"/>
    </ligand>
</feature>
<evidence type="ECO:0000313" key="7">
    <source>
        <dbReference type="Proteomes" id="UP000324497"/>
    </source>
</evidence>
<proteinExistence type="inferred from homology"/>
<dbReference type="GO" id="GO:0005524">
    <property type="term" value="F:ATP binding"/>
    <property type="evidence" value="ECO:0007669"/>
    <property type="project" value="UniProtKB-KW"/>
</dbReference>
<dbReference type="NCBIfam" id="TIGR02727">
    <property type="entry name" value="MTHFS_bact"/>
    <property type="match status" value="1"/>
</dbReference>
<feature type="binding site" evidence="4">
    <location>
        <begin position="4"/>
        <end position="8"/>
    </location>
    <ligand>
        <name>ATP</name>
        <dbReference type="ChEBI" id="CHEBI:30616"/>
    </ligand>
</feature>
<evidence type="ECO:0000313" key="6">
    <source>
        <dbReference type="EMBL" id="AUJ32948.1"/>
    </source>
</evidence>
<reference evidence="6 7" key="1">
    <citation type="submission" date="2016-11" db="EMBL/GenBank/DDBJ databases">
        <title>Interaction between Lactobacillus species and yeast in water kefir.</title>
        <authorList>
            <person name="Behr J."/>
            <person name="Xu D."/>
            <person name="Vogel R.F."/>
        </authorList>
    </citation>
    <scope>NUCLEOTIDE SEQUENCE [LARGE SCALE GENOMIC DNA]</scope>
    <source>
        <strain evidence="6 7">TMW 1.1827</strain>
    </source>
</reference>
<dbReference type="PANTHER" id="PTHR23407">
    <property type="entry name" value="ATPASE INHIBITOR/5-FORMYLTETRAHYDROFOLATE CYCLO-LIGASE"/>
    <property type="match status" value="1"/>
</dbReference>
<accession>A0A3Q8CG80</accession>
<dbReference type="PANTHER" id="PTHR23407:SF1">
    <property type="entry name" value="5-FORMYLTETRAHYDROFOLATE CYCLO-LIGASE"/>
    <property type="match status" value="1"/>
</dbReference>
<keyword evidence="7" id="KW-1185">Reference proteome</keyword>
<dbReference type="GO" id="GO:0030272">
    <property type="term" value="F:5-formyltetrahydrofolate cyclo-ligase activity"/>
    <property type="evidence" value="ECO:0007669"/>
    <property type="project" value="UniProtKB-EC"/>
</dbReference>
<dbReference type="GO" id="GO:0035999">
    <property type="term" value="P:tetrahydrofolate interconversion"/>
    <property type="evidence" value="ECO:0007669"/>
    <property type="project" value="TreeGrafter"/>
</dbReference>
<dbReference type="EC" id="6.3.3.2" evidence="5"/>
<name>A0A3Q8CG80_9LACO</name>
<evidence type="ECO:0000256" key="3">
    <source>
        <dbReference type="ARBA" id="ARBA00022840"/>
    </source>
</evidence>
<dbReference type="Gene3D" id="3.40.50.10420">
    <property type="entry name" value="NagB/RpiA/CoA transferase-like"/>
    <property type="match status" value="1"/>
</dbReference>
<keyword evidence="6" id="KW-0436">Ligase</keyword>
<comment type="catalytic activity">
    <reaction evidence="5">
        <text>(6S)-5-formyl-5,6,7,8-tetrahydrofolate + ATP = (6R)-5,10-methenyltetrahydrofolate + ADP + phosphate</text>
        <dbReference type="Rhea" id="RHEA:10488"/>
        <dbReference type="ChEBI" id="CHEBI:30616"/>
        <dbReference type="ChEBI" id="CHEBI:43474"/>
        <dbReference type="ChEBI" id="CHEBI:57455"/>
        <dbReference type="ChEBI" id="CHEBI:57457"/>
        <dbReference type="ChEBI" id="CHEBI:456216"/>
        <dbReference type="EC" id="6.3.3.2"/>
    </reaction>
</comment>
<comment type="similarity">
    <text evidence="1 5">Belongs to the 5-formyltetrahydrofolate cyclo-ligase family.</text>
</comment>
<comment type="cofactor">
    <cofactor evidence="5">
        <name>Mg(2+)</name>
        <dbReference type="ChEBI" id="CHEBI:18420"/>
    </cofactor>
</comment>
<evidence type="ECO:0000256" key="1">
    <source>
        <dbReference type="ARBA" id="ARBA00010638"/>
    </source>
</evidence>
<keyword evidence="5" id="KW-0479">Metal-binding</keyword>
<organism evidence="6 7">
    <name type="scientific">Liquorilactobacillus nagelii</name>
    <dbReference type="NCBI Taxonomy" id="82688"/>
    <lineage>
        <taxon>Bacteria</taxon>
        <taxon>Bacillati</taxon>
        <taxon>Bacillota</taxon>
        <taxon>Bacilli</taxon>
        <taxon>Lactobacillales</taxon>
        <taxon>Lactobacillaceae</taxon>
        <taxon>Liquorilactobacillus</taxon>
    </lineage>
</organism>
<keyword evidence="2 4" id="KW-0547">Nucleotide-binding</keyword>
<dbReference type="InterPro" id="IPR024185">
    <property type="entry name" value="FTHF_cligase-like_sf"/>
</dbReference>
<evidence type="ECO:0000256" key="5">
    <source>
        <dbReference type="RuleBase" id="RU361279"/>
    </source>
</evidence>
<dbReference type="Pfam" id="PF01812">
    <property type="entry name" value="5-FTHF_cyc-lig"/>
    <property type="match status" value="1"/>
</dbReference>
<dbReference type="KEGG" id="lng:BSQ50_10610"/>
<dbReference type="SUPFAM" id="SSF100950">
    <property type="entry name" value="NagB/RpiA/CoA transferase-like"/>
    <property type="match status" value="1"/>
</dbReference>
<keyword evidence="5" id="KW-0460">Magnesium</keyword>
<dbReference type="AlphaFoldDB" id="A0A3Q8CG80"/>
<dbReference type="EMBL" id="CP018180">
    <property type="protein sequence ID" value="AUJ32948.1"/>
    <property type="molecule type" value="Genomic_DNA"/>
</dbReference>
<dbReference type="GO" id="GO:0009396">
    <property type="term" value="P:folic acid-containing compound biosynthetic process"/>
    <property type="evidence" value="ECO:0007669"/>
    <property type="project" value="TreeGrafter"/>
</dbReference>
<evidence type="ECO:0000256" key="2">
    <source>
        <dbReference type="ARBA" id="ARBA00022741"/>
    </source>
</evidence>
<dbReference type="InterPro" id="IPR002698">
    <property type="entry name" value="FTHF_cligase"/>
</dbReference>
<dbReference type="PIRSF" id="PIRSF006806">
    <property type="entry name" value="FTHF_cligase"/>
    <property type="match status" value="1"/>
</dbReference>
<feature type="binding site" evidence="4">
    <location>
        <position position="50"/>
    </location>
    <ligand>
        <name>substrate</name>
    </ligand>
</feature>
<feature type="binding site" evidence="4">
    <location>
        <position position="55"/>
    </location>
    <ligand>
        <name>substrate</name>
    </ligand>
</feature>
<dbReference type="InterPro" id="IPR037171">
    <property type="entry name" value="NagB/RpiA_transferase-like"/>
</dbReference>
<evidence type="ECO:0000256" key="4">
    <source>
        <dbReference type="PIRSR" id="PIRSR006806-1"/>
    </source>
</evidence>